<keyword evidence="6" id="KW-0808">Transferase</keyword>
<dbReference type="SUPFAM" id="SSF56672">
    <property type="entry name" value="DNA/RNA polymerases"/>
    <property type="match status" value="1"/>
</dbReference>
<dbReference type="InterPro" id="IPR043502">
    <property type="entry name" value="DNA/RNA_pol_sf"/>
</dbReference>
<comment type="subcellular location">
    <subcellularLocation>
        <location evidence="1">Golgi apparatus membrane</location>
        <topology evidence="1">Single-pass type II membrane protein</topology>
    </subcellularLocation>
</comment>
<dbReference type="EC" id="2.7.7.49" evidence="4"/>
<keyword evidence="13" id="KW-0325">Glycoprotein</keyword>
<evidence type="ECO:0000256" key="7">
    <source>
        <dbReference type="ARBA" id="ARBA00022692"/>
    </source>
</evidence>
<dbReference type="GO" id="GO:0000139">
    <property type="term" value="C:Golgi membrane"/>
    <property type="evidence" value="ECO:0007669"/>
    <property type="project" value="UniProtKB-SubCell"/>
</dbReference>
<dbReference type="Pfam" id="PF01762">
    <property type="entry name" value="Galactosyl_T"/>
    <property type="match status" value="1"/>
</dbReference>
<keyword evidence="11" id="KW-0443">Lipid metabolism</keyword>
<reference evidence="16 17" key="1">
    <citation type="journal article" date="2023" name="bioRxiv">
        <title>Conserved and derived expression patterns and positive selection on dental genes reveal complex evolutionary context of ever-growing rodent molars.</title>
        <authorList>
            <person name="Calamari Z.T."/>
            <person name="Song A."/>
            <person name="Cohen E."/>
            <person name="Akter M."/>
            <person name="Roy R.D."/>
            <person name="Hallikas O."/>
            <person name="Christensen M.M."/>
            <person name="Li P."/>
            <person name="Marangoni P."/>
            <person name="Jernvall J."/>
            <person name="Klein O.D."/>
        </authorList>
    </citation>
    <scope>NUCLEOTIDE SEQUENCE [LARGE SCALE GENOMIC DNA]</scope>
    <source>
        <strain evidence="16">V071</strain>
    </source>
</reference>
<evidence type="ECO:0000256" key="8">
    <source>
        <dbReference type="ARBA" id="ARBA00022968"/>
    </source>
</evidence>
<dbReference type="AlphaFoldDB" id="A0AAW0IM88"/>
<keyword evidence="7" id="KW-0812">Transmembrane</keyword>
<dbReference type="GO" id="GO:0006629">
    <property type="term" value="P:lipid metabolic process"/>
    <property type="evidence" value="ECO:0007669"/>
    <property type="project" value="UniProtKB-KW"/>
</dbReference>
<evidence type="ECO:0000256" key="4">
    <source>
        <dbReference type="ARBA" id="ARBA00012493"/>
    </source>
</evidence>
<proteinExistence type="inferred from homology"/>
<evidence type="ECO:0000256" key="11">
    <source>
        <dbReference type="ARBA" id="ARBA00023098"/>
    </source>
</evidence>
<keyword evidence="12" id="KW-0472">Membrane</keyword>
<evidence type="ECO:0000313" key="16">
    <source>
        <dbReference type="EMBL" id="KAK7815399.1"/>
    </source>
</evidence>
<evidence type="ECO:0000256" key="5">
    <source>
        <dbReference type="ARBA" id="ARBA00022676"/>
    </source>
</evidence>
<dbReference type="InterPro" id="IPR002659">
    <property type="entry name" value="Glyco_trans_31"/>
</dbReference>
<dbReference type="PROSITE" id="PS50878">
    <property type="entry name" value="RT_POL"/>
    <property type="match status" value="1"/>
</dbReference>
<keyword evidence="5" id="KW-0328">Glycosyltransferase</keyword>
<feature type="compositionally biased region" description="Polar residues" evidence="14">
    <location>
        <begin position="678"/>
        <end position="708"/>
    </location>
</feature>
<name>A0AAW0IM88_MYOGA</name>
<dbReference type="Gene3D" id="3.90.550.50">
    <property type="match status" value="1"/>
</dbReference>
<dbReference type="CDD" id="cd01650">
    <property type="entry name" value="RT_nLTR_like"/>
    <property type="match status" value="1"/>
</dbReference>
<comment type="similarity">
    <text evidence="3">Belongs to the glycosyltransferase 31 family.</text>
</comment>
<evidence type="ECO:0000313" key="17">
    <source>
        <dbReference type="Proteomes" id="UP001488838"/>
    </source>
</evidence>
<accession>A0AAW0IM88</accession>
<keyword evidence="8" id="KW-0735">Signal-anchor</keyword>
<evidence type="ECO:0000256" key="12">
    <source>
        <dbReference type="ARBA" id="ARBA00023136"/>
    </source>
</evidence>
<sequence length="1008" mass="117593">MQINRIRNEKGDITTDTEEIQRIIRSDYESLYATKLENIKEMDIFLDKYHIPKLNHEQVNNLNRPVIREELEAVIRNLPAKKSPGPDGFNAEFYQNFQEELIPILLDVFHNIETEESLPNPFYEATVTLIPKPHKDTTKKENYRPISLMNIDAKILNKILANRIQEHIRKIIHYDQVGFIPEMQGWFNIRKSINVIHHRNKLKEKNHMIISLDAEKAFDKIQHPFMIKVLERLGIQGSYLNIIKAIYSKPTANIKLNGEKLKAFPLKSGTRQGCPLSPCLFNIVLEVLAIAIRQHKEIKGIRIGKDEVKLSLFADDMIVYISDPKNSTKELLQLINTFSNVAGYKINSKKSVALLYTKDKEAEREIRETSPFTIATNSIKYLGVTLTKDVKDLFDKNFKSLKKEIEEDTRKWKDLHCSWIGRINIIKMAILPKAIYRFNAIPIKIPSNFFTDLERTIIKFIWQNKKPRIAKTILYNKRTSGGITIPDFKLYYRATVLKTAWYWHKNREVDLWNRIEDPDINPQTYEHLIFDKGAKDPSSGDGWRYRRRPTLEHRTEPPKVQMRSRRRKKMTKDCEGCYHPLIQGVGSNESLPRAVGLRLNEHFLRDDKHSSRVYQQILDVIELQEDITNYEHRITYGRAGFKENPVTYTFRGFRSTKSETNHSSLRNIWKETVPQTLRPQTATNSNNTDLSPQGVTGLENTLSANGSKYNEKGTGHPNSYHFKYIINEPEKCQEKSPFLILLIAAEPGQIEARRAIRQTWGNESLAPGIQITRIFLLGISIKLNGYLQHAILEESRQYHDIIQQEYLDTYYNLTIKTLMGMNWVATYCPHIPYVMKTDSDMFVNTEYLIHKLLKPELPPRHNYFTGYLMRGYAPNRNKDSKWYMPPDLYPSERYPVFCSGTGYVFSGDLAEKIFKVSLGIRRLHLEDVYVGICLAKLRIDPVPPPNEFVFNHWRVSYSSCKYSHLITSHQFQPSELIKYWNHLQQNKHNACANAAKEKAGRYRHRKLH</sequence>
<dbReference type="InterPro" id="IPR045821">
    <property type="entry name" value="B3GT2_N"/>
</dbReference>
<dbReference type="Pfam" id="PF00078">
    <property type="entry name" value="RVT_1"/>
    <property type="match status" value="1"/>
</dbReference>
<dbReference type="Proteomes" id="UP001488838">
    <property type="component" value="Unassembled WGS sequence"/>
</dbReference>
<keyword evidence="9" id="KW-1133">Transmembrane helix</keyword>
<feature type="domain" description="Reverse transcriptase" evidence="15">
    <location>
        <begin position="111"/>
        <end position="386"/>
    </location>
</feature>
<dbReference type="GO" id="GO:0016758">
    <property type="term" value="F:hexosyltransferase activity"/>
    <property type="evidence" value="ECO:0007669"/>
    <property type="project" value="InterPro"/>
</dbReference>
<keyword evidence="17" id="KW-1185">Reference proteome</keyword>
<dbReference type="GO" id="GO:0003964">
    <property type="term" value="F:RNA-directed DNA polymerase activity"/>
    <property type="evidence" value="ECO:0007669"/>
    <property type="project" value="UniProtKB-EC"/>
</dbReference>
<evidence type="ECO:0000256" key="6">
    <source>
        <dbReference type="ARBA" id="ARBA00022679"/>
    </source>
</evidence>
<evidence type="ECO:0000259" key="15">
    <source>
        <dbReference type="PROSITE" id="PS50878"/>
    </source>
</evidence>
<dbReference type="FunFam" id="3.90.550.50:FF:000001">
    <property type="entry name" value="Hexosyltransferase"/>
    <property type="match status" value="1"/>
</dbReference>
<evidence type="ECO:0000256" key="14">
    <source>
        <dbReference type="SAM" id="MobiDB-lite"/>
    </source>
</evidence>
<keyword evidence="10" id="KW-0333">Golgi apparatus</keyword>
<dbReference type="Pfam" id="PF19341">
    <property type="entry name" value="B3GALT2_N"/>
    <property type="match status" value="1"/>
</dbReference>
<dbReference type="InterPro" id="IPR000477">
    <property type="entry name" value="RT_dom"/>
</dbReference>
<dbReference type="EMBL" id="JBBHLL010000113">
    <property type="protein sequence ID" value="KAK7815399.1"/>
    <property type="molecule type" value="Genomic_DNA"/>
</dbReference>
<feature type="region of interest" description="Disordered" evidence="14">
    <location>
        <begin position="678"/>
        <end position="713"/>
    </location>
</feature>
<protein>
    <recommendedName>
        <fullName evidence="4">RNA-directed DNA polymerase</fullName>
        <ecNumber evidence="4">2.7.7.49</ecNumber>
    </recommendedName>
</protein>
<dbReference type="PANTHER" id="PTHR19446">
    <property type="entry name" value="REVERSE TRANSCRIPTASES"/>
    <property type="match status" value="1"/>
</dbReference>
<evidence type="ECO:0000256" key="3">
    <source>
        <dbReference type="ARBA" id="ARBA00008661"/>
    </source>
</evidence>
<comment type="pathway">
    <text evidence="2">Protein modification; protein glycosylation.</text>
</comment>
<organism evidence="16 17">
    <name type="scientific">Myodes glareolus</name>
    <name type="common">Bank vole</name>
    <name type="synonym">Clethrionomys glareolus</name>
    <dbReference type="NCBI Taxonomy" id="447135"/>
    <lineage>
        <taxon>Eukaryota</taxon>
        <taxon>Metazoa</taxon>
        <taxon>Chordata</taxon>
        <taxon>Craniata</taxon>
        <taxon>Vertebrata</taxon>
        <taxon>Euteleostomi</taxon>
        <taxon>Mammalia</taxon>
        <taxon>Eutheria</taxon>
        <taxon>Euarchontoglires</taxon>
        <taxon>Glires</taxon>
        <taxon>Rodentia</taxon>
        <taxon>Myomorpha</taxon>
        <taxon>Muroidea</taxon>
        <taxon>Cricetidae</taxon>
        <taxon>Arvicolinae</taxon>
        <taxon>Myodes</taxon>
    </lineage>
</organism>
<evidence type="ECO:0000256" key="10">
    <source>
        <dbReference type="ARBA" id="ARBA00023034"/>
    </source>
</evidence>
<evidence type="ECO:0000256" key="9">
    <source>
        <dbReference type="ARBA" id="ARBA00022989"/>
    </source>
</evidence>
<gene>
    <name evidence="16" type="ORF">U0070_022654</name>
</gene>
<evidence type="ECO:0000256" key="13">
    <source>
        <dbReference type="ARBA" id="ARBA00023180"/>
    </source>
</evidence>
<evidence type="ECO:0000256" key="2">
    <source>
        <dbReference type="ARBA" id="ARBA00004922"/>
    </source>
</evidence>
<evidence type="ECO:0000256" key="1">
    <source>
        <dbReference type="ARBA" id="ARBA00004323"/>
    </source>
</evidence>
<comment type="caution">
    <text evidence="16">The sequence shown here is derived from an EMBL/GenBank/DDBJ whole genome shotgun (WGS) entry which is preliminary data.</text>
</comment>